<comment type="caution">
    <text evidence="3">The sequence shown here is derived from an EMBL/GenBank/DDBJ whole genome shotgun (WGS) entry which is preliminary data.</text>
</comment>
<evidence type="ECO:0000313" key="4">
    <source>
        <dbReference type="Proteomes" id="UP000751190"/>
    </source>
</evidence>
<dbReference type="PROSITE" id="PS50003">
    <property type="entry name" value="PH_DOMAIN"/>
    <property type="match status" value="1"/>
</dbReference>
<feature type="region of interest" description="Disordered" evidence="1">
    <location>
        <begin position="302"/>
        <end position="351"/>
    </location>
</feature>
<dbReference type="EMBL" id="JAGTXO010000029">
    <property type="protein sequence ID" value="KAG8460983.1"/>
    <property type="molecule type" value="Genomic_DNA"/>
</dbReference>
<dbReference type="SMART" id="SM00015">
    <property type="entry name" value="IQ"/>
    <property type="match status" value="3"/>
</dbReference>
<dbReference type="OrthoDB" id="10665159at2759"/>
<organism evidence="3 4">
    <name type="scientific">Diacronema lutheri</name>
    <name type="common">Unicellular marine alga</name>
    <name type="synonym">Monochrysis lutheri</name>
    <dbReference type="NCBI Taxonomy" id="2081491"/>
    <lineage>
        <taxon>Eukaryota</taxon>
        <taxon>Haptista</taxon>
        <taxon>Haptophyta</taxon>
        <taxon>Pavlovophyceae</taxon>
        <taxon>Pavlovales</taxon>
        <taxon>Pavlovaceae</taxon>
        <taxon>Diacronema</taxon>
    </lineage>
</organism>
<feature type="compositionally biased region" description="Basic and acidic residues" evidence="1">
    <location>
        <begin position="309"/>
        <end position="339"/>
    </location>
</feature>
<dbReference type="InterPro" id="IPR000048">
    <property type="entry name" value="IQ_motif_EF-hand-BS"/>
</dbReference>
<dbReference type="Gene3D" id="2.30.29.30">
    <property type="entry name" value="Pleckstrin-homology domain (PH domain)/Phosphotyrosine-binding domain (PTB)"/>
    <property type="match status" value="1"/>
</dbReference>
<keyword evidence="4" id="KW-1185">Reference proteome</keyword>
<reference evidence="3" key="1">
    <citation type="submission" date="2021-05" db="EMBL/GenBank/DDBJ databases">
        <title>The genome of the haptophyte Pavlova lutheri (Diacronema luteri, Pavlovales) - a model for lipid biosynthesis in eukaryotic algae.</title>
        <authorList>
            <person name="Hulatt C.J."/>
            <person name="Posewitz M.C."/>
        </authorList>
    </citation>
    <scope>NUCLEOTIDE SEQUENCE</scope>
    <source>
        <strain evidence="3">NIVA-4/92</strain>
    </source>
</reference>
<accession>A0A8J5X7B2</accession>
<dbReference type="Pfam" id="PF00612">
    <property type="entry name" value="IQ"/>
    <property type="match status" value="2"/>
</dbReference>
<evidence type="ECO:0000259" key="2">
    <source>
        <dbReference type="PROSITE" id="PS50003"/>
    </source>
</evidence>
<dbReference type="Gene3D" id="1.20.5.190">
    <property type="match status" value="1"/>
</dbReference>
<dbReference type="InterPro" id="IPR011993">
    <property type="entry name" value="PH-like_dom_sf"/>
</dbReference>
<sequence>MREELTQEDARDEEYRRQEWMQYYVEIGDYASARSLGWDGEPIVAEAAAAGASTQRATTDPNRAATRIQARYRAHARHEKYKDERNEAARLQWIEYYIATKQYDAAREYGWDGTQPSTQTERAATVVQKTYRGFRQREDYKDIRDEESRQQWVTYFLRTGQLDKAAEFGYEPPLAAAPRDAVPKLELAARKPARGAAAAHKQLTCYESITDAFTPRAAKARRLAELEGVLMLQRFSRGLIARSRARLMQREELLYELVSKQEARHAKRIEYYVTLLLANREKNAAFHARAARIQAGYRGQRARAVRRARATEREAARLHKQREEAEAAAAERRREREADASELGAGDSRRANTAVSFADASNANGAANGATGADDELALPRPFQVNPRMSVTEMNTELERGAHIAARQSAEKQRGRELATRVMQGTRGYLKKTSPNALAPQLSAHVRYFYFEAERLCWKKTPYEEAQPRNAKSIPTASITSVLIAEPLDKLEFTLKMSSAEKPYRLKAGSQPELLQWVQALKVVLAVQQETGARNRG</sequence>
<dbReference type="InterPro" id="IPR001849">
    <property type="entry name" value="PH_domain"/>
</dbReference>
<proteinExistence type="predicted"/>
<name>A0A8J5X7B2_DIALT</name>
<dbReference type="SUPFAM" id="SSF50729">
    <property type="entry name" value="PH domain-like"/>
    <property type="match status" value="1"/>
</dbReference>
<evidence type="ECO:0000313" key="3">
    <source>
        <dbReference type="EMBL" id="KAG8460983.1"/>
    </source>
</evidence>
<dbReference type="AlphaFoldDB" id="A0A8J5X7B2"/>
<dbReference type="PROSITE" id="PS50096">
    <property type="entry name" value="IQ"/>
    <property type="match status" value="4"/>
</dbReference>
<gene>
    <name evidence="3" type="ORF">KFE25_010734</name>
</gene>
<dbReference type="Proteomes" id="UP000751190">
    <property type="component" value="Unassembled WGS sequence"/>
</dbReference>
<protein>
    <recommendedName>
        <fullName evidence="2">PH domain-containing protein</fullName>
    </recommendedName>
</protein>
<evidence type="ECO:0000256" key="1">
    <source>
        <dbReference type="SAM" id="MobiDB-lite"/>
    </source>
</evidence>
<feature type="domain" description="PH" evidence="2">
    <location>
        <begin position="423"/>
        <end position="526"/>
    </location>
</feature>
<dbReference type="Pfam" id="PF00169">
    <property type="entry name" value="PH"/>
    <property type="match status" value="1"/>
</dbReference>